<dbReference type="SUPFAM" id="SSF49313">
    <property type="entry name" value="Cadherin-like"/>
    <property type="match status" value="1"/>
</dbReference>
<protein>
    <submittedName>
        <fullName evidence="5">Cadherin domain-containing protein</fullName>
    </submittedName>
</protein>
<name>A0A183J816_9BILA</name>
<dbReference type="PROSITE" id="PS00232">
    <property type="entry name" value="CADHERIN_1"/>
    <property type="match status" value="1"/>
</dbReference>
<evidence type="ECO:0000313" key="3">
    <source>
        <dbReference type="EMBL" id="VDP44749.1"/>
    </source>
</evidence>
<dbReference type="Proteomes" id="UP000270296">
    <property type="component" value="Unassembled WGS sequence"/>
</dbReference>
<dbReference type="EMBL" id="UZAM01016784">
    <property type="protein sequence ID" value="VDP44749.1"/>
    <property type="molecule type" value="Genomic_DNA"/>
</dbReference>
<dbReference type="InterPro" id="IPR015919">
    <property type="entry name" value="Cadherin-like_sf"/>
</dbReference>
<dbReference type="GO" id="GO:0005509">
    <property type="term" value="F:calcium ion binding"/>
    <property type="evidence" value="ECO:0007669"/>
    <property type="project" value="InterPro"/>
</dbReference>
<comment type="subcellular location">
    <subcellularLocation>
        <location evidence="1">Membrane</location>
    </subcellularLocation>
</comment>
<keyword evidence="4" id="KW-1185">Reference proteome</keyword>
<dbReference type="WBParaSite" id="SBAD_0001241401-mRNA-1">
    <property type="protein sequence ID" value="SBAD_0001241401-mRNA-1"/>
    <property type="gene ID" value="SBAD_0001241401"/>
</dbReference>
<dbReference type="GO" id="GO:0005886">
    <property type="term" value="C:plasma membrane"/>
    <property type="evidence" value="ECO:0007669"/>
    <property type="project" value="InterPro"/>
</dbReference>
<evidence type="ECO:0000256" key="1">
    <source>
        <dbReference type="ARBA" id="ARBA00004370"/>
    </source>
</evidence>
<organism evidence="5">
    <name type="scientific">Soboliphyme baturini</name>
    <dbReference type="NCBI Taxonomy" id="241478"/>
    <lineage>
        <taxon>Eukaryota</taxon>
        <taxon>Metazoa</taxon>
        <taxon>Ecdysozoa</taxon>
        <taxon>Nematoda</taxon>
        <taxon>Enoplea</taxon>
        <taxon>Dorylaimia</taxon>
        <taxon>Dioctophymatida</taxon>
        <taxon>Dioctophymatoidea</taxon>
        <taxon>Soboliphymatidae</taxon>
        <taxon>Soboliphyme</taxon>
    </lineage>
</organism>
<dbReference type="OrthoDB" id="5846426at2759"/>
<reference evidence="3 4" key="2">
    <citation type="submission" date="2018-11" db="EMBL/GenBank/DDBJ databases">
        <authorList>
            <consortium name="Pathogen Informatics"/>
        </authorList>
    </citation>
    <scope>NUCLEOTIDE SEQUENCE [LARGE SCALE GENOMIC DNA]</scope>
</reference>
<gene>
    <name evidence="3" type="ORF">SBAD_LOCUS12014</name>
</gene>
<keyword evidence="2" id="KW-0472">Membrane</keyword>
<accession>A0A183J816</accession>
<sequence>MLCFVADDEFVCTVGLLVVTRLNESLRLLMKTVGNVAQTTLIINIDDVNDNAPYLNITRDLVAWENVNPPQFLGIVCAYDPDGPDNGPPFIMYQSSESPYKRMIKIDYIRGVKPEYVIGRIFVEDLDDWDASDKTYEWIGSPSDYFSLEKDGLIRMSASTPAGSYVVKANVKDTVNNQHAVGSVDITVELLPDEAIRNAASFVLRGMLLVAIACRSSQFLLYVFGCFIICHISF</sequence>
<dbReference type="GO" id="GO:0007155">
    <property type="term" value="P:cell adhesion"/>
    <property type="evidence" value="ECO:0007669"/>
    <property type="project" value="InterPro"/>
</dbReference>
<dbReference type="AlphaFoldDB" id="A0A183J816"/>
<evidence type="ECO:0000313" key="4">
    <source>
        <dbReference type="Proteomes" id="UP000270296"/>
    </source>
</evidence>
<reference evidence="5" key="1">
    <citation type="submission" date="2016-06" db="UniProtKB">
        <authorList>
            <consortium name="WormBaseParasite"/>
        </authorList>
    </citation>
    <scope>IDENTIFICATION</scope>
</reference>
<evidence type="ECO:0000256" key="2">
    <source>
        <dbReference type="ARBA" id="ARBA00023136"/>
    </source>
</evidence>
<dbReference type="InterPro" id="IPR020894">
    <property type="entry name" value="Cadherin_CS"/>
</dbReference>
<proteinExistence type="predicted"/>
<evidence type="ECO:0000313" key="5">
    <source>
        <dbReference type="WBParaSite" id="SBAD_0001241401-mRNA-1"/>
    </source>
</evidence>